<keyword evidence="1" id="KW-0472">Membrane</keyword>
<keyword evidence="3" id="KW-1185">Reference proteome</keyword>
<dbReference type="EMBL" id="JACHEP010000005">
    <property type="protein sequence ID" value="MBB5324362.1"/>
    <property type="molecule type" value="Genomic_DNA"/>
</dbReference>
<feature type="transmembrane region" description="Helical" evidence="1">
    <location>
        <begin position="6"/>
        <end position="29"/>
    </location>
</feature>
<evidence type="ECO:0008006" key="4">
    <source>
        <dbReference type="Google" id="ProtNLM"/>
    </source>
</evidence>
<accession>A0A7W8IPS4</accession>
<evidence type="ECO:0000313" key="2">
    <source>
        <dbReference type="EMBL" id="MBB5324362.1"/>
    </source>
</evidence>
<dbReference type="InterPro" id="IPR031596">
    <property type="entry name" value="MaAIMP_sms"/>
</dbReference>
<dbReference type="AlphaFoldDB" id="A0A7W8IPS4"/>
<name>A0A7W8IPS4_9BACL</name>
<dbReference type="NCBIfam" id="NF033493">
    <property type="entry name" value="MetS_like_NSS"/>
    <property type="match status" value="1"/>
</dbReference>
<dbReference type="RefSeq" id="WP_183253031.1">
    <property type="nucleotide sequence ID" value="NZ_JACHEP010000005.1"/>
</dbReference>
<keyword evidence="1" id="KW-0812">Transmembrane</keyword>
<evidence type="ECO:0000313" key="3">
    <source>
        <dbReference type="Proteomes" id="UP000520011"/>
    </source>
</evidence>
<evidence type="ECO:0000256" key="1">
    <source>
        <dbReference type="SAM" id="Phobius"/>
    </source>
</evidence>
<sequence length="35" mass="3731">METSALVMMVVGMVVIWGGLVASIAHAIMKTKQRA</sequence>
<keyword evidence="1" id="KW-1133">Transmembrane helix</keyword>
<dbReference type="Proteomes" id="UP000520011">
    <property type="component" value="Unassembled WGS sequence"/>
</dbReference>
<proteinExistence type="predicted"/>
<comment type="caution">
    <text evidence="2">The sequence shown here is derived from an EMBL/GenBank/DDBJ whole genome shotgun (WGS) entry which is preliminary data.</text>
</comment>
<gene>
    <name evidence="2" type="ORF">HNQ34_001455</name>
</gene>
<dbReference type="Pfam" id="PF16951">
    <property type="entry name" value="MaAIMP_sms"/>
    <property type="match status" value="1"/>
</dbReference>
<protein>
    <recommendedName>
        <fullName evidence="4">Methionine/alanine importer small subunit</fullName>
    </recommendedName>
</protein>
<reference evidence="2 3" key="1">
    <citation type="submission" date="2020-08" db="EMBL/GenBank/DDBJ databases">
        <title>Genomic Encyclopedia of Type Strains, Phase IV (KMG-IV): sequencing the most valuable type-strain genomes for metagenomic binning, comparative biology and taxonomic classification.</title>
        <authorList>
            <person name="Goeker M."/>
        </authorList>
    </citation>
    <scope>NUCLEOTIDE SEQUENCE [LARGE SCALE GENOMIC DNA]</scope>
    <source>
        <strain evidence="2 3">DSM 16325</strain>
    </source>
</reference>
<organism evidence="2 3">
    <name type="scientific">Anoxybacteroides tepidamans</name>
    <dbReference type="NCBI Taxonomy" id="265948"/>
    <lineage>
        <taxon>Bacteria</taxon>
        <taxon>Bacillati</taxon>
        <taxon>Bacillota</taxon>
        <taxon>Bacilli</taxon>
        <taxon>Bacillales</taxon>
        <taxon>Anoxybacillaceae</taxon>
        <taxon>Anoxybacteroides</taxon>
    </lineage>
</organism>